<dbReference type="InterPro" id="IPR000073">
    <property type="entry name" value="AB_hydrolase_1"/>
</dbReference>
<reference evidence="2 3" key="1">
    <citation type="submission" date="2016-05" db="EMBL/GenBank/DDBJ databases">
        <title>Paenibacillus oryzae. sp. nov., isolated from the rice root.</title>
        <authorList>
            <person name="Zhang J."/>
            <person name="Zhang X."/>
        </authorList>
    </citation>
    <scope>NUCLEOTIDE SEQUENCE [LARGE SCALE GENOMIC DNA]</scope>
    <source>
        <strain evidence="2 3">1DrF-4</strain>
    </source>
</reference>
<proteinExistence type="predicted"/>
<sequence>MEPLNRGSFAMTPKRKRSRWLKLLAIVSLLCVAGGIWQAVMIKMELRTYLPEGQTYLVNGHNMHLYGAGEGEGTVVFITGSGTPNAYTDFYALMNELQPYARTVTFDHAGFGWSETTSIPRDFHTVSNELHELLQTAGEQAPYLLVAHSLASLEALSFAQQYPDEVKGIVLLDGGSPEFYAKESEWKAYALNRFFAGMRVTGFARALGAAGILLPFYGENIRYKGLPEEVKGVDVAMYYSHIGSSSNISVLKHINENAQAVMEGGYLKGIPLLILSSDSGGSWEGVQKQLLNWSDESRQETLPRSSHYIHWSNQKTVISKIVEMLSH</sequence>
<dbReference type="STRING" id="1844972.A7K91_19750"/>
<accession>A0A1A5YU86</accession>
<dbReference type="GO" id="GO:0016787">
    <property type="term" value="F:hydrolase activity"/>
    <property type="evidence" value="ECO:0007669"/>
    <property type="project" value="UniProtKB-KW"/>
</dbReference>
<feature type="domain" description="AB hydrolase-1" evidence="1">
    <location>
        <begin position="75"/>
        <end position="181"/>
    </location>
</feature>
<keyword evidence="2" id="KW-0378">Hydrolase</keyword>
<dbReference type="GO" id="GO:0016020">
    <property type="term" value="C:membrane"/>
    <property type="evidence" value="ECO:0007669"/>
    <property type="project" value="TreeGrafter"/>
</dbReference>
<evidence type="ECO:0000313" key="3">
    <source>
        <dbReference type="Proteomes" id="UP000092024"/>
    </source>
</evidence>
<evidence type="ECO:0000313" key="2">
    <source>
        <dbReference type="EMBL" id="OBR69138.1"/>
    </source>
</evidence>
<keyword evidence="3" id="KW-1185">Reference proteome</keyword>
<dbReference type="SUPFAM" id="SSF53474">
    <property type="entry name" value="alpha/beta-Hydrolases"/>
    <property type="match status" value="1"/>
</dbReference>
<dbReference type="EMBL" id="LYPA01000021">
    <property type="protein sequence ID" value="OBR69138.1"/>
    <property type="molecule type" value="Genomic_DNA"/>
</dbReference>
<dbReference type="Gene3D" id="3.40.50.1820">
    <property type="entry name" value="alpha/beta hydrolase"/>
    <property type="match status" value="1"/>
</dbReference>
<gene>
    <name evidence="2" type="ORF">A7K91_19750</name>
</gene>
<organism evidence="2 3">
    <name type="scientific">Paenibacillus oryzae</name>
    <dbReference type="NCBI Taxonomy" id="1844972"/>
    <lineage>
        <taxon>Bacteria</taxon>
        <taxon>Bacillati</taxon>
        <taxon>Bacillota</taxon>
        <taxon>Bacilli</taxon>
        <taxon>Bacillales</taxon>
        <taxon>Paenibacillaceae</taxon>
        <taxon>Paenibacillus</taxon>
    </lineage>
</organism>
<name>A0A1A5YU86_9BACL</name>
<dbReference type="Proteomes" id="UP000092024">
    <property type="component" value="Unassembled WGS sequence"/>
</dbReference>
<dbReference type="PANTHER" id="PTHR43798:SF33">
    <property type="entry name" value="HYDROLASE, PUTATIVE (AFU_ORTHOLOGUE AFUA_2G14860)-RELATED"/>
    <property type="match status" value="1"/>
</dbReference>
<dbReference type="InterPro" id="IPR029058">
    <property type="entry name" value="AB_hydrolase_fold"/>
</dbReference>
<dbReference type="AlphaFoldDB" id="A0A1A5YU86"/>
<protein>
    <submittedName>
        <fullName evidence="2">Alpha/beta hydrolase</fullName>
    </submittedName>
</protein>
<dbReference type="Pfam" id="PF00561">
    <property type="entry name" value="Abhydrolase_1"/>
    <property type="match status" value="1"/>
</dbReference>
<dbReference type="PANTHER" id="PTHR43798">
    <property type="entry name" value="MONOACYLGLYCEROL LIPASE"/>
    <property type="match status" value="1"/>
</dbReference>
<evidence type="ECO:0000259" key="1">
    <source>
        <dbReference type="Pfam" id="PF00561"/>
    </source>
</evidence>
<comment type="caution">
    <text evidence="2">The sequence shown here is derived from an EMBL/GenBank/DDBJ whole genome shotgun (WGS) entry which is preliminary data.</text>
</comment>
<dbReference type="InterPro" id="IPR050266">
    <property type="entry name" value="AB_hydrolase_sf"/>
</dbReference>